<name>A0A150J482_9EURY</name>
<dbReference type="PROSITE" id="PS50850">
    <property type="entry name" value="MFS"/>
    <property type="match status" value="1"/>
</dbReference>
<gene>
    <name evidence="2" type="ORF">AMQ74_00897</name>
</gene>
<dbReference type="PANTHER" id="PTHR23526:SF2">
    <property type="entry name" value="MAJOR FACILITATOR SUPERFAMILY (MFS) PROFILE DOMAIN-CONTAINING PROTEIN"/>
    <property type="match status" value="1"/>
</dbReference>
<dbReference type="GO" id="GO:0022857">
    <property type="term" value="F:transmembrane transporter activity"/>
    <property type="evidence" value="ECO:0007669"/>
    <property type="project" value="InterPro"/>
</dbReference>
<proteinExistence type="predicted"/>
<dbReference type="InterPro" id="IPR052528">
    <property type="entry name" value="Sugar_transport-like"/>
</dbReference>
<dbReference type="Pfam" id="PF07690">
    <property type="entry name" value="MFS_1"/>
    <property type="match status" value="2"/>
</dbReference>
<dbReference type="InterPro" id="IPR011701">
    <property type="entry name" value="MFS"/>
</dbReference>
<protein>
    <submittedName>
        <fullName evidence="2">Bicyclomycin/multidrug efflux system</fullName>
    </submittedName>
</protein>
<dbReference type="Proteomes" id="UP000075578">
    <property type="component" value="Unassembled WGS sequence"/>
</dbReference>
<evidence type="ECO:0000259" key="1">
    <source>
        <dbReference type="PROSITE" id="PS50850"/>
    </source>
</evidence>
<sequence length="382" mass="42903">MDKRTKILIYSFIGFSINLSYIAGNLFISNFAESLGASKSFIGIINAILPLFSILSAFLFAKKAAKARKKLPIIRFGFVLGLIFSVFLFFSNDKFWILFLRMGMGVSFGAIIALTDSLATEIDIGKRGKYFGIYSGASCFGWGIGSLLVGLVVTEKYNNAFLIQILFLTIGLIATFFVTEKHTSVDYFGLDFEEFKKFFPFYRTLVLRHSVATAIWAFLPLYLEYTLGFDRFFVSLVFLINNSVQLVTMPLTGHLSDRIKRKYLVLTGLIGSLIFIYLFTQVTDFVEILFLQILVGFSWSSLYIGISSLVADASTWNERGEAMAGLNISINFSSIMGPLIGGIIYQFSDFSMMIYVLMPMSILAIVSATRLKETKKSHNIYK</sequence>
<comment type="caution">
    <text evidence="2">The sequence shown here is derived from an EMBL/GenBank/DDBJ whole genome shotgun (WGS) entry which is preliminary data.</text>
</comment>
<dbReference type="EMBL" id="LNGD01000044">
    <property type="protein sequence ID" value="KYC52029.1"/>
    <property type="molecule type" value="Genomic_DNA"/>
</dbReference>
<feature type="domain" description="Major facilitator superfamily (MFS) profile" evidence="1">
    <location>
        <begin position="4"/>
        <end position="376"/>
    </location>
</feature>
<dbReference type="Gene3D" id="1.20.1250.20">
    <property type="entry name" value="MFS general substrate transporter like domains"/>
    <property type="match status" value="2"/>
</dbReference>
<reference evidence="2 3" key="1">
    <citation type="journal article" date="2016" name="ISME J.">
        <title>Chasing the elusive Euryarchaeota class WSA2: genomes reveal a uniquely fastidious methyl-reducing methanogen.</title>
        <authorList>
            <person name="Nobu M.K."/>
            <person name="Narihiro T."/>
            <person name="Kuroda K."/>
            <person name="Mei R."/>
            <person name="Liu W.T."/>
        </authorList>
    </citation>
    <scope>NUCLEOTIDE SEQUENCE [LARGE SCALE GENOMIC DNA]</scope>
    <source>
        <strain evidence="2">U1lsi0528_Bin089</strain>
    </source>
</reference>
<evidence type="ECO:0000313" key="3">
    <source>
        <dbReference type="Proteomes" id="UP000075578"/>
    </source>
</evidence>
<dbReference type="InterPro" id="IPR020846">
    <property type="entry name" value="MFS_dom"/>
</dbReference>
<dbReference type="InterPro" id="IPR036259">
    <property type="entry name" value="MFS_trans_sf"/>
</dbReference>
<organism evidence="2 3">
    <name type="scientific">Candidatus Methanofastidiosum methylothiophilum</name>
    <dbReference type="NCBI Taxonomy" id="1705564"/>
    <lineage>
        <taxon>Archaea</taxon>
        <taxon>Methanobacteriati</taxon>
        <taxon>Methanobacteriota</taxon>
        <taxon>Stenosarchaea group</taxon>
        <taxon>Candidatus Methanofastidiosia</taxon>
        <taxon>Candidatus Methanofastidiosales</taxon>
        <taxon>Candidatus Methanofastidiosaceae</taxon>
        <taxon>Candidatus Methanofastidiosum</taxon>
    </lineage>
</organism>
<accession>A0A150J482</accession>
<dbReference type="PANTHER" id="PTHR23526">
    <property type="entry name" value="INTEGRAL MEMBRANE TRANSPORT PROTEIN-RELATED"/>
    <property type="match status" value="1"/>
</dbReference>
<evidence type="ECO:0000313" key="2">
    <source>
        <dbReference type="EMBL" id="KYC52029.1"/>
    </source>
</evidence>
<dbReference type="AlphaFoldDB" id="A0A150J482"/>
<dbReference type="SUPFAM" id="SSF103473">
    <property type="entry name" value="MFS general substrate transporter"/>
    <property type="match status" value="1"/>
</dbReference>